<sequence>MGLSNDAFYHCSSLSKIKFSRKSRNVTIGNSCFSKCNFEVLEINNSIGYIKSNAFSNCPNLREIRFNYLPLVDGSVFFECSNVIKITISNINDFKKQYFDLMFSDVRKNIKEVVSLPDSNPESLFSNCNNLESAAIYESVISASLFENCTSLKTVRFNMDGITVNERAFYNCINLDRRILKNISSIGNLAFYRCRFFHSLIIPDKIKHIGSKAFHETGIKNIHYCSIGFSCSEDAFDSGSKAYVTDEFGDSKLCELETSKINKSACNIIRPTSFDLVPLRVAHFRRR</sequence>
<evidence type="ECO:0000313" key="1">
    <source>
        <dbReference type="EMBL" id="EAY22012.1"/>
    </source>
</evidence>
<accession>A2DBX1</accession>
<dbReference type="Gene3D" id="3.80.10.10">
    <property type="entry name" value="Ribonuclease Inhibitor"/>
    <property type="match status" value="2"/>
</dbReference>
<dbReference type="OrthoDB" id="2013775at2759"/>
<name>A2DBX1_TRIV3</name>
<dbReference type="InterPro" id="IPR053139">
    <property type="entry name" value="Surface_bspA-like"/>
</dbReference>
<proteinExistence type="predicted"/>
<dbReference type="STRING" id="5722.A2DBX1"/>
<dbReference type="KEGG" id="tva:5467568"/>
<dbReference type="SMR" id="A2DBX1"/>
<dbReference type="PANTHER" id="PTHR45661:SF3">
    <property type="entry name" value="IG-LIKE DOMAIN-CONTAINING PROTEIN"/>
    <property type="match status" value="1"/>
</dbReference>
<dbReference type="InterPro" id="IPR026906">
    <property type="entry name" value="LRR_5"/>
</dbReference>
<dbReference type="VEuPathDB" id="TrichDB:TVAGG3_0264360"/>
<dbReference type="Proteomes" id="UP000001542">
    <property type="component" value="Unassembled WGS sequence"/>
</dbReference>
<evidence type="ECO:0000313" key="2">
    <source>
        <dbReference type="Proteomes" id="UP000001542"/>
    </source>
</evidence>
<reference evidence="1" key="2">
    <citation type="journal article" date="2007" name="Science">
        <title>Draft genome sequence of the sexually transmitted pathogen Trichomonas vaginalis.</title>
        <authorList>
            <person name="Carlton J.M."/>
            <person name="Hirt R.P."/>
            <person name="Silva J.C."/>
            <person name="Delcher A.L."/>
            <person name="Schatz M."/>
            <person name="Zhao Q."/>
            <person name="Wortman J.R."/>
            <person name="Bidwell S.L."/>
            <person name="Alsmark U.C.M."/>
            <person name="Besteiro S."/>
            <person name="Sicheritz-Ponten T."/>
            <person name="Noel C.J."/>
            <person name="Dacks J.B."/>
            <person name="Foster P.G."/>
            <person name="Simillion C."/>
            <person name="Van de Peer Y."/>
            <person name="Miranda-Saavedra D."/>
            <person name="Barton G.J."/>
            <person name="Westrop G.D."/>
            <person name="Mueller S."/>
            <person name="Dessi D."/>
            <person name="Fiori P.L."/>
            <person name="Ren Q."/>
            <person name="Paulsen I."/>
            <person name="Zhang H."/>
            <person name="Bastida-Corcuera F.D."/>
            <person name="Simoes-Barbosa A."/>
            <person name="Brown M.T."/>
            <person name="Hayes R.D."/>
            <person name="Mukherjee M."/>
            <person name="Okumura C.Y."/>
            <person name="Schneider R."/>
            <person name="Smith A.J."/>
            <person name="Vanacova S."/>
            <person name="Villalvazo M."/>
            <person name="Haas B.J."/>
            <person name="Pertea M."/>
            <person name="Feldblyum T.V."/>
            <person name="Utterback T.R."/>
            <person name="Shu C.L."/>
            <person name="Osoegawa K."/>
            <person name="de Jong P.J."/>
            <person name="Hrdy I."/>
            <person name="Horvathova L."/>
            <person name="Zubacova Z."/>
            <person name="Dolezal P."/>
            <person name="Malik S.B."/>
            <person name="Logsdon J.M. Jr."/>
            <person name="Henze K."/>
            <person name="Gupta A."/>
            <person name="Wang C.C."/>
            <person name="Dunne R.L."/>
            <person name="Upcroft J.A."/>
            <person name="Upcroft P."/>
            <person name="White O."/>
            <person name="Salzberg S.L."/>
            <person name="Tang P."/>
            <person name="Chiu C.-H."/>
            <person name="Lee Y.-S."/>
            <person name="Embley T.M."/>
            <person name="Coombs G.H."/>
            <person name="Mottram J.C."/>
            <person name="Tachezy J."/>
            <person name="Fraser-Liggett C.M."/>
            <person name="Johnson P.J."/>
        </authorList>
    </citation>
    <scope>NUCLEOTIDE SEQUENCE [LARGE SCALE GENOMIC DNA]</scope>
    <source>
        <strain evidence="1">G3</strain>
    </source>
</reference>
<gene>
    <name evidence="1" type="ORF">TVAG_456470</name>
</gene>
<dbReference type="Pfam" id="PF13306">
    <property type="entry name" value="LRR_5"/>
    <property type="match status" value="2"/>
</dbReference>
<dbReference type="PANTHER" id="PTHR45661">
    <property type="entry name" value="SURFACE ANTIGEN"/>
    <property type="match status" value="1"/>
</dbReference>
<dbReference type="RefSeq" id="XP_001582998.1">
    <property type="nucleotide sequence ID" value="XM_001582948.1"/>
</dbReference>
<dbReference type="InterPro" id="IPR032675">
    <property type="entry name" value="LRR_dom_sf"/>
</dbReference>
<dbReference type="AlphaFoldDB" id="A2DBX1"/>
<dbReference type="SUPFAM" id="SSF52058">
    <property type="entry name" value="L domain-like"/>
    <property type="match status" value="1"/>
</dbReference>
<organism evidence="1 2">
    <name type="scientific">Trichomonas vaginalis (strain ATCC PRA-98 / G3)</name>
    <dbReference type="NCBI Taxonomy" id="412133"/>
    <lineage>
        <taxon>Eukaryota</taxon>
        <taxon>Metamonada</taxon>
        <taxon>Parabasalia</taxon>
        <taxon>Trichomonadida</taxon>
        <taxon>Trichomonadidae</taxon>
        <taxon>Trichomonas</taxon>
    </lineage>
</organism>
<dbReference type="EMBL" id="DS113186">
    <property type="protein sequence ID" value="EAY22012.1"/>
    <property type="molecule type" value="Genomic_DNA"/>
</dbReference>
<reference evidence="1" key="1">
    <citation type="submission" date="2006-10" db="EMBL/GenBank/DDBJ databases">
        <authorList>
            <person name="Amadeo P."/>
            <person name="Zhao Q."/>
            <person name="Wortman J."/>
            <person name="Fraser-Liggett C."/>
            <person name="Carlton J."/>
        </authorList>
    </citation>
    <scope>NUCLEOTIDE SEQUENCE</scope>
    <source>
        <strain evidence="1">G3</strain>
    </source>
</reference>
<dbReference type="VEuPathDB" id="TrichDB:TVAG_456470"/>
<keyword evidence="2" id="KW-1185">Reference proteome</keyword>
<protein>
    <submittedName>
        <fullName evidence="1">Surface antigen Bsp, putative</fullName>
    </submittedName>
</protein>
<dbReference type="InParanoid" id="A2DBX1"/>